<dbReference type="PANTHER" id="PTHR31569:SF4">
    <property type="entry name" value="SWIM-TYPE DOMAIN-CONTAINING PROTEIN"/>
    <property type="match status" value="1"/>
</dbReference>
<dbReference type="PANTHER" id="PTHR31569">
    <property type="entry name" value="SWIM-TYPE DOMAIN-CONTAINING PROTEIN"/>
    <property type="match status" value="1"/>
</dbReference>
<protein>
    <submittedName>
        <fullName evidence="1">Uncharacterized protein</fullName>
    </submittedName>
</protein>
<sequence length="65" mass="7464">MTDKAVHEKDVLREMILQATQLLCQWHVSTWLKKQAACLAKPVSNEVKAVMSLLVYAKSKEDYED</sequence>
<dbReference type="AlphaFoldDB" id="A0A8S9UUH3"/>
<evidence type="ECO:0000313" key="1">
    <source>
        <dbReference type="EMBL" id="KAF4144073.1"/>
    </source>
</evidence>
<gene>
    <name evidence="1" type="ORF">GN958_ATG06741</name>
</gene>
<dbReference type="Proteomes" id="UP000704712">
    <property type="component" value="Unassembled WGS sequence"/>
</dbReference>
<name>A0A8S9UUH3_PHYIN</name>
<reference evidence="1" key="1">
    <citation type="submission" date="2020-03" db="EMBL/GenBank/DDBJ databases">
        <title>Hybrid Assembly of Korean Phytophthora infestans isolates.</title>
        <authorList>
            <person name="Prokchorchik M."/>
            <person name="Lee Y."/>
            <person name="Seo J."/>
            <person name="Cho J.-H."/>
            <person name="Park Y.-E."/>
            <person name="Jang D.-C."/>
            <person name="Im J.-S."/>
            <person name="Choi J.-G."/>
            <person name="Park H.-J."/>
            <person name="Lee G.-B."/>
            <person name="Lee Y.-G."/>
            <person name="Hong S.-Y."/>
            <person name="Cho K."/>
            <person name="Sohn K.H."/>
        </authorList>
    </citation>
    <scope>NUCLEOTIDE SEQUENCE</scope>
    <source>
        <strain evidence="1">KR_2_A2</strain>
    </source>
</reference>
<evidence type="ECO:0000313" key="2">
    <source>
        <dbReference type="Proteomes" id="UP000704712"/>
    </source>
</evidence>
<organism evidence="1 2">
    <name type="scientific">Phytophthora infestans</name>
    <name type="common">Potato late blight agent</name>
    <name type="synonym">Botrytis infestans</name>
    <dbReference type="NCBI Taxonomy" id="4787"/>
    <lineage>
        <taxon>Eukaryota</taxon>
        <taxon>Sar</taxon>
        <taxon>Stramenopiles</taxon>
        <taxon>Oomycota</taxon>
        <taxon>Peronosporomycetes</taxon>
        <taxon>Peronosporales</taxon>
        <taxon>Peronosporaceae</taxon>
        <taxon>Phytophthora</taxon>
    </lineage>
</organism>
<dbReference type="InterPro" id="IPR052579">
    <property type="entry name" value="Zinc_finger_SWIM"/>
</dbReference>
<accession>A0A8S9UUH3</accession>
<proteinExistence type="predicted"/>
<comment type="caution">
    <text evidence="1">The sequence shown here is derived from an EMBL/GenBank/DDBJ whole genome shotgun (WGS) entry which is preliminary data.</text>
</comment>
<dbReference type="EMBL" id="JAACNO010000901">
    <property type="protein sequence ID" value="KAF4144073.1"/>
    <property type="molecule type" value="Genomic_DNA"/>
</dbReference>